<dbReference type="Gene3D" id="3.40.50.10490">
    <property type="entry name" value="Glucose-6-phosphate isomerase like protein, domain 1"/>
    <property type="match status" value="1"/>
</dbReference>
<protein>
    <submittedName>
        <fullName evidence="2">Sugar isomerase</fullName>
    </submittedName>
</protein>
<name>A0A1F6AR98_9BACT</name>
<dbReference type="Proteomes" id="UP000176609">
    <property type="component" value="Unassembled WGS sequence"/>
</dbReference>
<dbReference type="SUPFAM" id="SSF53697">
    <property type="entry name" value="SIS domain"/>
    <property type="match status" value="1"/>
</dbReference>
<gene>
    <name evidence="2" type="ORF">A2960_03235</name>
</gene>
<dbReference type="GO" id="GO:1901135">
    <property type="term" value="P:carbohydrate derivative metabolic process"/>
    <property type="evidence" value="ECO:0007669"/>
    <property type="project" value="InterPro"/>
</dbReference>
<dbReference type="EMBL" id="MFJR01000006">
    <property type="protein sequence ID" value="OGG27201.1"/>
    <property type="molecule type" value="Genomic_DNA"/>
</dbReference>
<dbReference type="InterPro" id="IPR046348">
    <property type="entry name" value="SIS_dom_sf"/>
</dbReference>
<evidence type="ECO:0000313" key="2">
    <source>
        <dbReference type="EMBL" id="OGG27201.1"/>
    </source>
</evidence>
<dbReference type="PANTHER" id="PTHR30390">
    <property type="entry name" value="SEDOHEPTULOSE 7-PHOSPHATE ISOMERASE / DNAA INITIATOR-ASSOCIATING FACTOR FOR REPLICATION INITIATION"/>
    <property type="match status" value="1"/>
</dbReference>
<dbReference type="PANTHER" id="PTHR30390:SF6">
    <property type="entry name" value="DNAA INITIATOR-ASSOCIATING PROTEIN DIAA"/>
    <property type="match status" value="1"/>
</dbReference>
<dbReference type="InterPro" id="IPR035461">
    <property type="entry name" value="GmhA/DiaA"/>
</dbReference>
<dbReference type="Pfam" id="PF13580">
    <property type="entry name" value="SIS_2"/>
    <property type="match status" value="1"/>
</dbReference>
<dbReference type="PROSITE" id="PS51464">
    <property type="entry name" value="SIS"/>
    <property type="match status" value="1"/>
</dbReference>
<sequence length="191" mass="21100">MKHEYISDYLKNTIDAVNKLDITAINKAIREIIKLKKRKGRLFLLGVGGSGANCSHAVNDFRKICHIESYTPLDNVAELTARTNDDGWNSVFVNWLKVSRLSKIDVVMVFSVGGGNLKKNTSVNIVNALKYSKSIGARIIGIVSRDGGYTKKVADVTIMIPVISEDTITPFAESLQAVIWHAMVNHPELKS</sequence>
<organism evidence="2 3">
    <name type="scientific">Candidatus Gottesmanbacteria bacterium RIFCSPLOWO2_01_FULL_39_12b</name>
    <dbReference type="NCBI Taxonomy" id="1798388"/>
    <lineage>
        <taxon>Bacteria</taxon>
        <taxon>Candidatus Gottesmaniibacteriota</taxon>
    </lineage>
</organism>
<comment type="caution">
    <text evidence="2">The sequence shown here is derived from an EMBL/GenBank/DDBJ whole genome shotgun (WGS) entry which is preliminary data.</text>
</comment>
<dbReference type="InterPro" id="IPR001347">
    <property type="entry name" value="SIS_dom"/>
</dbReference>
<dbReference type="InterPro" id="IPR050099">
    <property type="entry name" value="SIS_GmhA/DiaA_subfam"/>
</dbReference>
<keyword evidence="2" id="KW-0413">Isomerase</keyword>
<dbReference type="AlphaFoldDB" id="A0A1F6AR98"/>
<accession>A0A1F6AR98</accession>
<reference evidence="2 3" key="1">
    <citation type="journal article" date="2016" name="Nat. Commun.">
        <title>Thousands of microbial genomes shed light on interconnected biogeochemical processes in an aquifer system.</title>
        <authorList>
            <person name="Anantharaman K."/>
            <person name="Brown C.T."/>
            <person name="Hug L.A."/>
            <person name="Sharon I."/>
            <person name="Castelle C.J."/>
            <person name="Probst A.J."/>
            <person name="Thomas B.C."/>
            <person name="Singh A."/>
            <person name="Wilkins M.J."/>
            <person name="Karaoz U."/>
            <person name="Brodie E.L."/>
            <person name="Williams K.H."/>
            <person name="Hubbard S.S."/>
            <person name="Banfield J.F."/>
        </authorList>
    </citation>
    <scope>NUCLEOTIDE SEQUENCE [LARGE SCALE GENOMIC DNA]</scope>
</reference>
<dbReference type="GO" id="GO:0016853">
    <property type="term" value="F:isomerase activity"/>
    <property type="evidence" value="ECO:0007669"/>
    <property type="project" value="UniProtKB-KW"/>
</dbReference>
<feature type="domain" description="SIS" evidence="1">
    <location>
        <begin position="32"/>
        <end position="191"/>
    </location>
</feature>
<proteinExistence type="predicted"/>
<dbReference type="GO" id="GO:0097367">
    <property type="term" value="F:carbohydrate derivative binding"/>
    <property type="evidence" value="ECO:0007669"/>
    <property type="project" value="InterPro"/>
</dbReference>
<dbReference type="CDD" id="cd05006">
    <property type="entry name" value="SIS_GmhA"/>
    <property type="match status" value="1"/>
</dbReference>
<evidence type="ECO:0000259" key="1">
    <source>
        <dbReference type="PROSITE" id="PS51464"/>
    </source>
</evidence>
<evidence type="ECO:0000313" key="3">
    <source>
        <dbReference type="Proteomes" id="UP000176609"/>
    </source>
</evidence>